<dbReference type="GO" id="GO:0016491">
    <property type="term" value="F:oxidoreductase activity"/>
    <property type="evidence" value="ECO:0007669"/>
    <property type="project" value="UniProtKB-KW"/>
</dbReference>
<protein>
    <submittedName>
        <fullName evidence="3">FAD-binding oxidoreductase</fullName>
    </submittedName>
</protein>
<keyword evidence="1" id="KW-0560">Oxidoreductase</keyword>
<dbReference type="AlphaFoldDB" id="A0A9X3UDE8"/>
<dbReference type="PANTHER" id="PTHR13847:SF287">
    <property type="entry name" value="FAD-DEPENDENT OXIDOREDUCTASE DOMAIN-CONTAINING PROTEIN 1"/>
    <property type="match status" value="1"/>
</dbReference>
<evidence type="ECO:0000259" key="2">
    <source>
        <dbReference type="Pfam" id="PF01266"/>
    </source>
</evidence>
<evidence type="ECO:0000313" key="4">
    <source>
        <dbReference type="Proteomes" id="UP001151234"/>
    </source>
</evidence>
<dbReference type="InterPro" id="IPR006076">
    <property type="entry name" value="FAD-dep_OxRdtase"/>
</dbReference>
<dbReference type="EMBL" id="JAPJZI010000001">
    <property type="protein sequence ID" value="MDA5397168.1"/>
    <property type="molecule type" value="Genomic_DNA"/>
</dbReference>
<dbReference type="Gene3D" id="3.50.50.60">
    <property type="entry name" value="FAD/NAD(P)-binding domain"/>
    <property type="match status" value="1"/>
</dbReference>
<name>A0A9X3UDE8_9HYPH</name>
<accession>A0A9X3UDE8</accession>
<reference evidence="3" key="1">
    <citation type="submission" date="2022-11" db="EMBL/GenBank/DDBJ databases">
        <title>Draft genome sequence of Hoeflea poritis E7-10 and Hoeflea prorocentri PM5-8, separated from scleractinian coral Porites lutea and marine dinoflagellate.</title>
        <authorList>
            <person name="Zhang G."/>
            <person name="Wei Q."/>
            <person name="Cai L."/>
        </authorList>
    </citation>
    <scope>NUCLEOTIDE SEQUENCE</scope>
    <source>
        <strain evidence="3">PM5-8</strain>
    </source>
</reference>
<dbReference type="PANTHER" id="PTHR13847">
    <property type="entry name" value="SARCOSINE DEHYDROGENASE-RELATED"/>
    <property type="match status" value="1"/>
</dbReference>
<gene>
    <name evidence="3" type="ORF">OQ273_01175</name>
</gene>
<comment type="caution">
    <text evidence="3">The sequence shown here is derived from an EMBL/GenBank/DDBJ whole genome shotgun (WGS) entry which is preliminary data.</text>
</comment>
<dbReference type="Pfam" id="PF01266">
    <property type="entry name" value="DAO"/>
    <property type="match status" value="1"/>
</dbReference>
<evidence type="ECO:0000256" key="1">
    <source>
        <dbReference type="ARBA" id="ARBA00023002"/>
    </source>
</evidence>
<feature type="domain" description="FAD dependent oxidoreductase" evidence="2">
    <location>
        <begin position="6"/>
        <end position="353"/>
    </location>
</feature>
<sequence>MTRSSDIIVIGAGIHGLSCAFHLACEKRAVTILEKDVVGQHASSVNAGGLRTLLRDIPEIPLSLESQKRWENLDQILGSKLAKPAKVTTNVGQIGIAVEASEMEWCKSRANETKRLGYDYEEIIDRKELDKLIDNLSSECLGGIIARKDGHASPANATQAYRSAASAAGVRIHERVVIDRITRKDQQWIVHTDDGAFEAPVVVNCSGAWGHKVAESVGDRLPIECQALSMMVTKRVGFNITPVVIGIDQPLSFKQTDIGTLVIGGGIPAKPEPDLSTSKPYAERLIESAKTLTRFFPSFSDVQIVRTWSGLEGFTPDRMPIIGPSTDAENFWHVCGFSAHGFQLAPETGFRVARSIVNNQVDNLIAPFTPSRFQIIKKVS</sequence>
<dbReference type="Gene3D" id="3.30.9.10">
    <property type="entry name" value="D-Amino Acid Oxidase, subunit A, domain 2"/>
    <property type="match status" value="1"/>
</dbReference>
<dbReference type="InterPro" id="IPR036188">
    <property type="entry name" value="FAD/NAD-bd_sf"/>
</dbReference>
<keyword evidence="4" id="KW-1185">Reference proteome</keyword>
<dbReference type="Proteomes" id="UP001151234">
    <property type="component" value="Unassembled WGS sequence"/>
</dbReference>
<dbReference type="SUPFAM" id="SSF51905">
    <property type="entry name" value="FAD/NAD(P)-binding domain"/>
    <property type="match status" value="1"/>
</dbReference>
<proteinExistence type="predicted"/>
<organism evidence="3 4">
    <name type="scientific">Hoeflea prorocentri</name>
    <dbReference type="NCBI Taxonomy" id="1922333"/>
    <lineage>
        <taxon>Bacteria</taxon>
        <taxon>Pseudomonadati</taxon>
        <taxon>Pseudomonadota</taxon>
        <taxon>Alphaproteobacteria</taxon>
        <taxon>Hyphomicrobiales</taxon>
        <taxon>Rhizobiaceae</taxon>
        <taxon>Hoeflea</taxon>
    </lineage>
</organism>
<dbReference type="RefSeq" id="WP_267988637.1">
    <property type="nucleotide sequence ID" value="NZ_JAPJZI010000001.1"/>
</dbReference>
<evidence type="ECO:0000313" key="3">
    <source>
        <dbReference type="EMBL" id="MDA5397168.1"/>
    </source>
</evidence>
<dbReference type="GO" id="GO:0005737">
    <property type="term" value="C:cytoplasm"/>
    <property type="evidence" value="ECO:0007669"/>
    <property type="project" value="TreeGrafter"/>
</dbReference>